<dbReference type="PANTHER" id="PTHR30213">
    <property type="entry name" value="INNER MEMBRANE PROTEIN YHJD"/>
    <property type="match status" value="1"/>
</dbReference>
<evidence type="ECO:0000256" key="5">
    <source>
        <dbReference type="ARBA" id="ARBA00023136"/>
    </source>
</evidence>
<dbReference type="Proteomes" id="UP000198629">
    <property type="component" value="Unassembled WGS sequence"/>
</dbReference>
<keyword evidence="5 6" id="KW-0472">Membrane</keyword>
<keyword evidence="4 6" id="KW-1133">Transmembrane helix</keyword>
<sequence length="457" mass="51199">MPGVAGGHRTIQDAGITGAGRKYPLMSINILRQVKRPWEALRQQLMAYAYSTPLFVINTTMRGVSKHRLMGLSAALSFYALFALIPLIILIFFLISHLVYSSDYAIVELAILTSNLLPEFSQRIMIEVYNNTQTKAAWGALGFIILLWTITPLAANMRSSFYLIASRYDVPSFWSKKFRDIMAVLGVLLVFFLYTAAGFVLESVIVFLATHLPSSFTNIVGGLLSLLLTTVLIAGFYKTFCPLAVHWRHLLLSAFLTASVWLLMRPAFGLFLSMNKNFGAVFGSMKAMFVSISWLYINFAVFLIGFELMVTLRQKDVLLLKGLFDDMPNQQHYLQALMYKYGKTYPQGSYVFKQGEANHHYYMVTEGTLHLTQRLPDASERTVRIVQTGDFFGDIALFSTQPLYASATVVSPQASLIEIDTECLENLIQEEPGIAVRLLKQLSNHAQINGMLPLASA</sequence>
<feature type="transmembrane region" description="Helical" evidence="6">
    <location>
        <begin position="76"/>
        <end position="100"/>
    </location>
</feature>
<dbReference type="Pfam" id="PF00027">
    <property type="entry name" value="cNMP_binding"/>
    <property type="match status" value="1"/>
</dbReference>
<feature type="transmembrane region" description="Helical" evidence="6">
    <location>
        <begin position="181"/>
        <end position="209"/>
    </location>
</feature>
<keyword evidence="2" id="KW-1003">Cell membrane</keyword>
<evidence type="ECO:0000256" key="3">
    <source>
        <dbReference type="ARBA" id="ARBA00022692"/>
    </source>
</evidence>
<dbReference type="SUPFAM" id="SSF51206">
    <property type="entry name" value="cAMP-binding domain-like"/>
    <property type="match status" value="1"/>
</dbReference>
<dbReference type="SMART" id="SM00100">
    <property type="entry name" value="cNMP"/>
    <property type="match status" value="1"/>
</dbReference>
<name>A0A1G9CU69_9PROT</name>
<gene>
    <name evidence="8" type="ORF">SAMN05192566_1615</name>
</gene>
<dbReference type="CDD" id="cd00038">
    <property type="entry name" value="CAP_ED"/>
    <property type="match status" value="1"/>
</dbReference>
<feature type="transmembrane region" description="Helical" evidence="6">
    <location>
        <begin position="215"/>
        <end position="237"/>
    </location>
</feature>
<evidence type="ECO:0000313" key="9">
    <source>
        <dbReference type="Proteomes" id="UP000198629"/>
    </source>
</evidence>
<dbReference type="AlphaFoldDB" id="A0A1G9CU69"/>
<proteinExistence type="predicted"/>
<dbReference type="InterPro" id="IPR017039">
    <property type="entry name" value="Virul_fac_BrkB"/>
</dbReference>
<evidence type="ECO:0000256" key="6">
    <source>
        <dbReference type="SAM" id="Phobius"/>
    </source>
</evidence>
<feature type="domain" description="Cyclic nucleotide-binding" evidence="7">
    <location>
        <begin position="343"/>
        <end position="445"/>
    </location>
</feature>
<feature type="transmembrane region" description="Helical" evidence="6">
    <location>
        <begin position="292"/>
        <end position="312"/>
    </location>
</feature>
<dbReference type="InterPro" id="IPR000595">
    <property type="entry name" value="cNMP-bd_dom"/>
</dbReference>
<evidence type="ECO:0000313" key="8">
    <source>
        <dbReference type="EMBL" id="SDK54934.1"/>
    </source>
</evidence>
<dbReference type="InterPro" id="IPR018490">
    <property type="entry name" value="cNMP-bd_dom_sf"/>
</dbReference>
<dbReference type="Pfam" id="PF03631">
    <property type="entry name" value="Virul_fac_BrkB"/>
    <property type="match status" value="1"/>
</dbReference>
<evidence type="ECO:0000256" key="4">
    <source>
        <dbReference type="ARBA" id="ARBA00022989"/>
    </source>
</evidence>
<keyword evidence="9" id="KW-1185">Reference proteome</keyword>
<accession>A0A1G9CU69</accession>
<dbReference type="EMBL" id="FNFX01000003">
    <property type="protein sequence ID" value="SDK54934.1"/>
    <property type="molecule type" value="Genomic_DNA"/>
</dbReference>
<reference evidence="9" key="1">
    <citation type="submission" date="2016-10" db="EMBL/GenBank/DDBJ databases">
        <authorList>
            <person name="Varghese N."/>
            <person name="Submissions S."/>
        </authorList>
    </citation>
    <scope>NUCLEOTIDE SEQUENCE [LARGE SCALE GENOMIC DNA]</scope>
    <source>
        <strain evidence="9">CBMB127</strain>
    </source>
</reference>
<keyword evidence="3 6" id="KW-0812">Transmembrane</keyword>
<dbReference type="Gene3D" id="2.60.120.10">
    <property type="entry name" value="Jelly Rolls"/>
    <property type="match status" value="1"/>
</dbReference>
<dbReference type="GO" id="GO:0005886">
    <property type="term" value="C:plasma membrane"/>
    <property type="evidence" value="ECO:0007669"/>
    <property type="project" value="UniProtKB-SubCell"/>
</dbReference>
<evidence type="ECO:0000259" key="7">
    <source>
        <dbReference type="PROSITE" id="PS50042"/>
    </source>
</evidence>
<evidence type="ECO:0000256" key="1">
    <source>
        <dbReference type="ARBA" id="ARBA00004651"/>
    </source>
</evidence>
<dbReference type="PROSITE" id="PS50042">
    <property type="entry name" value="CNMP_BINDING_3"/>
    <property type="match status" value="1"/>
</dbReference>
<dbReference type="PANTHER" id="PTHR30213:SF0">
    <property type="entry name" value="UPF0761 MEMBRANE PROTEIN YIHY"/>
    <property type="match status" value="1"/>
</dbReference>
<protein>
    <submittedName>
        <fullName evidence="8">Membrane protein</fullName>
    </submittedName>
</protein>
<comment type="subcellular location">
    <subcellularLocation>
        <location evidence="1">Cell membrane</location>
        <topology evidence="1">Multi-pass membrane protein</topology>
    </subcellularLocation>
</comment>
<dbReference type="InterPro" id="IPR014710">
    <property type="entry name" value="RmlC-like_jellyroll"/>
</dbReference>
<feature type="transmembrane region" description="Helical" evidence="6">
    <location>
        <begin position="136"/>
        <end position="155"/>
    </location>
</feature>
<evidence type="ECO:0000256" key="2">
    <source>
        <dbReference type="ARBA" id="ARBA00022475"/>
    </source>
</evidence>
<dbReference type="STRING" id="492660.SAMN05192566_1615"/>
<feature type="transmembrane region" description="Helical" evidence="6">
    <location>
        <begin position="249"/>
        <end position="272"/>
    </location>
</feature>
<organism evidence="8 9">
    <name type="scientific">Methylophilus rhizosphaerae</name>
    <dbReference type="NCBI Taxonomy" id="492660"/>
    <lineage>
        <taxon>Bacteria</taxon>
        <taxon>Pseudomonadati</taxon>
        <taxon>Pseudomonadota</taxon>
        <taxon>Betaproteobacteria</taxon>
        <taxon>Nitrosomonadales</taxon>
        <taxon>Methylophilaceae</taxon>
        <taxon>Methylophilus</taxon>
    </lineage>
</organism>